<comment type="caution">
    <text evidence="1">The sequence shown here is derived from an EMBL/GenBank/DDBJ whole genome shotgun (WGS) entry which is preliminary data.</text>
</comment>
<accession>A0A830BKE4</accession>
<dbReference type="Gene3D" id="3.30.300.20">
    <property type="match status" value="1"/>
</dbReference>
<evidence type="ECO:0000313" key="2">
    <source>
        <dbReference type="Proteomes" id="UP000653305"/>
    </source>
</evidence>
<dbReference type="AlphaFoldDB" id="A0A830BKE4"/>
<keyword evidence="1" id="KW-0689">Ribosomal protein</keyword>
<dbReference type="Proteomes" id="UP000653305">
    <property type="component" value="Unassembled WGS sequence"/>
</dbReference>
<dbReference type="SUPFAM" id="SSF54814">
    <property type="entry name" value="Prokaryotic type KH domain (KH-domain type II)"/>
    <property type="match status" value="1"/>
</dbReference>
<organism evidence="1 2">
    <name type="scientific">Phtheirospermum japonicum</name>
    <dbReference type="NCBI Taxonomy" id="374723"/>
    <lineage>
        <taxon>Eukaryota</taxon>
        <taxon>Viridiplantae</taxon>
        <taxon>Streptophyta</taxon>
        <taxon>Embryophyta</taxon>
        <taxon>Tracheophyta</taxon>
        <taxon>Spermatophyta</taxon>
        <taxon>Magnoliopsida</taxon>
        <taxon>eudicotyledons</taxon>
        <taxon>Gunneridae</taxon>
        <taxon>Pentapetalae</taxon>
        <taxon>asterids</taxon>
        <taxon>lamiids</taxon>
        <taxon>Lamiales</taxon>
        <taxon>Orobanchaceae</taxon>
        <taxon>Orobanchaceae incertae sedis</taxon>
        <taxon>Phtheirospermum</taxon>
    </lineage>
</organism>
<gene>
    <name evidence="1" type="ORF">PHJA_000595200</name>
</gene>
<name>A0A830BKE4_9LAMI</name>
<evidence type="ECO:0000313" key="1">
    <source>
        <dbReference type="EMBL" id="GFP84513.1"/>
    </source>
</evidence>
<keyword evidence="2" id="KW-1185">Reference proteome</keyword>
<sequence>MRISSGAKGIARIEIQKRVDLIQVVIFVGFQKLLIKSRPRGIEELQMNLYESW</sequence>
<keyword evidence="1" id="KW-0687">Ribonucleoprotein</keyword>
<reference evidence="1" key="1">
    <citation type="submission" date="2020-07" db="EMBL/GenBank/DDBJ databases">
        <title>Ethylene signaling mediates host invasion by parasitic plants.</title>
        <authorList>
            <person name="Yoshida S."/>
        </authorList>
    </citation>
    <scope>NUCLEOTIDE SEQUENCE</scope>
    <source>
        <strain evidence="1">Okayama</strain>
    </source>
</reference>
<protein>
    <submittedName>
        <fullName evidence="1">30S ribosomal protein s3 chloroplastic</fullName>
    </submittedName>
</protein>
<proteinExistence type="predicted"/>
<dbReference type="InterPro" id="IPR009019">
    <property type="entry name" value="KH_sf_prok-type"/>
</dbReference>
<dbReference type="InterPro" id="IPR015946">
    <property type="entry name" value="KH_dom-like_a/b"/>
</dbReference>
<dbReference type="OrthoDB" id="1842609at2759"/>
<dbReference type="GO" id="GO:0003723">
    <property type="term" value="F:RNA binding"/>
    <property type="evidence" value="ECO:0007669"/>
    <property type="project" value="InterPro"/>
</dbReference>
<dbReference type="GO" id="GO:0005840">
    <property type="term" value="C:ribosome"/>
    <property type="evidence" value="ECO:0007669"/>
    <property type="project" value="UniProtKB-KW"/>
</dbReference>
<dbReference type="EMBL" id="BMAC01000087">
    <property type="protein sequence ID" value="GFP84513.1"/>
    <property type="molecule type" value="Genomic_DNA"/>
</dbReference>